<protein>
    <submittedName>
        <fullName evidence="3">Uncharacterized protein</fullName>
    </submittedName>
</protein>
<evidence type="ECO:0000313" key="4">
    <source>
        <dbReference type="Proteomes" id="UP001108027"/>
    </source>
</evidence>
<accession>A0A9Q3UII3</accession>
<comment type="caution">
    <text evidence="3">The sequence shown here is derived from an EMBL/GenBank/DDBJ whole genome shotgun (WGS) entry which is preliminary data.</text>
</comment>
<gene>
    <name evidence="3" type="ORF">LL252_04550</name>
</gene>
<keyword evidence="2" id="KW-0732">Signal</keyword>
<feature type="signal peptide" evidence="2">
    <location>
        <begin position="1"/>
        <end position="19"/>
    </location>
</feature>
<evidence type="ECO:0000256" key="2">
    <source>
        <dbReference type="SAM" id="SignalP"/>
    </source>
</evidence>
<evidence type="ECO:0000256" key="1">
    <source>
        <dbReference type="SAM" id="MobiDB-lite"/>
    </source>
</evidence>
<feature type="chain" id="PRO_5040154614" evidence="2">
    <location>
        <begin position="20"/>
        <end position="271"/>
    </location>
</feature>
<dbReference type="AlphaFoldDB" id="A0A9Q3UII3"/>
<dbReference type="EMBL" id="JAJGNA010000003">
    <property type="protein sequence ID" value="MCC4307836.1"/>
    <property type="molecule type" value="Genomic_DNA"/>
</dbReference>
<sequence length="271" mass="30442">MKRTFFLLLAILISPQSNAFSFQEAGAIVARFVFSLSGIFNEDGSLNSGGITYRSAQIYKLVDPLLAEDIETPKIYISDNKAAAIEPYLSESHVGFRSSLTESNLLTVRYIPSQRSALVYWDSKIISKVCTSYIDNAGIGGAFEPAYSLYRIVNGEETLIDEQQEKIFAIVDDGELYPQSTQATKTHIFVDEVLLDYGQGNTGKSISYKLVYEKASPPCFEDRKRTELVQLDENMDGFPDFQPEDKDYDKNYTGNNAEGLSKAKHLLFYYL</sequence>
<reference evidence="3" key="1">
    <citation type="submission" date="2021-10" db="EMBL/GenBank/DDBJ databases">
        <title>The diversity and Nitrogen Metabolism of Culturable Nitrate-Utilizing Bacteria Within the Oxygen Minimum Zone of the Changjiang (Yangtze River)Estuary.</title>
        <authorList>
            <person name="Zhang D."/>
            <person name="Zheng J."/>
            <person name="Liu S."/>
            <person name="He W."/>
        </authorList>
    </citation>
    <scope>NUCLEOTIDE SEQUENCE</scope>
    <source>
        <strain evidence="3">FXH-223</strain>
    </source>
</reference>
<evidence type="ECO:0000313" key="3">
    <source>
        <dbReference type="EMBL" id="MCC4307836.1"/>
    </source>
</evidence>
<proteinExistence type="predicted"/>
<feature type="region of interest" description="Disordered" evidence="1">
    <location>
        <begin position="235"/>
        <end position="254"/>
    </location>
</feature>
<organism evidence="3 4">
    <name type="scientific">Alloalcanivorax marinus</name>
    <dbReference type="NCBI Taxonomy" id="1177169"/>
    <lineage>
        <taxon>Bacteria</taxon>
        <taxon>Pseudomonadati</taxon>
        <taxon>Pseudomonadota</taxon>
        <taxon>Gammaproteobacteria</taxon>
        <taxon>Oceanospirillales</taxon>
        <taxon>Alcanivoracaceae</taxon>
        <taxon>Alloalcanivorax</taxon>
    </lineage>
</organism>
<dbReference type="Proteomes" id="UP001108027">
    <property type="component" value="Unassembled WGS sequence"/>
</dbReference>
<dbReference type="RefSeq" id="WP_204427421.1">
    <property type="nucleotide sequence ID" value="NZ_ARXL01000171.1"/>
</dbReference>
<keyword evidence="4" id="KW-1185">Reference proteome</keyword>
<name>A0A9Q3UII3_9GAMM</name>